<dbReference type="Pfam" id="PF00226">
    <property type="entry name" value="DnaJ"/>
    <property type="match status" value="1"/>
</dbReference>
<proteinExistence type="predicted"/>
<accession>A0A7G8BJ74</accession>
<dbReference type="PANTHER" id="PTHR24074">
    <property type="entry name" value="CO-CHAPERONE PROTEIN DJLA"/>
    <property type="match status" value="1"/>
</dbReference>
<dbReference type="PROSITE" id="PS50076">
    <property type="entry name" value="DNAJ_2"/>
    <property type="match status" value="1"/>
</dbReference>
<evidence type="ECO:0000256" key="2">
    <source>
        <dbReference type="SAM" id="Phobius"/>
    </source>
</evidence>
<dbReference type="AlphaFoldDB" id="A0A7G8BJ74"/>
<dbReference type="RefSeq" id="WP_186743548.1">
    <property type="nucleotide sequence ID" value="NZ_CP060394.1"/>
</dbReference>
<feature type="compositionally biased region" description="Low complexity" evidence="1">
    <location>
        <begin position="127"/>
        <end position="136"/>
    </location>
</feature>
<feature type="compositionally biased region" description="Basic and acidic residues" evidence="1">
    <location>
        <begin position="68"/>
        <end position="80"/>
    </location>
</feature>
<dbReference type="Gene3D" id="1.10.287.110">
    <property type="entry name" value="DnaJ domain"/>
    <property type="match status" value="1"/>
</dbReference>
<evidence type="ECO:0000259" key="3">
    <source>
        <dbReference type="PROSITE" id="PS50076"/>
    </source>
</evidence>
<evidence type="ECO:0000256" key="1">
    <source>
        <dbReference type="SAM" id="MobiDB-lite"/>
    </source>
</evidence>
<feature type="region of interest" description="Disordered" evidence="1">
    <location>
        <begin position="127"/>
        <end position="157"/>
    </location>
</feature>
<evidence type="ECO:0000313" key="5">
    <source>
        <dbReference type="Proteomes" id="UP000515312"/>
    </source>
</evidence>
<evidence type="ECO:0000313" key="4">
    <source>
        <dbReference type="EMBL" id="QNI32594.1"/>
    </source>
</evidence>
<dbReference type="PRINTS" id="PR00625">
    <property type="entry name" value="JDOMAIN"/>
</dbReference>
<feature type="compositionally biased region" description="Polar residues" evidence="1">
    <location>
        <begin position="137"/>
        <end position="149"/>
    </location>
</feature>
<dbReference type="InterPro" id="IPR050817">
    <property type="entry name" value="DjlA_DnaK_co-chaperone"/>
</dbReference>
<reference evidence="4 5" key="1">
    <citation type="submission" date="2020-08" db="EMBL/GenBank/DDBJ databases">
        <title>Edaphobacter telluris sp. nov. and Acidobacterium dinghuensis sp. nov., two acidobacteria isolated from forest soil.</title>
        <authorList>
            <person name="Fu J."/>
            <person name="Qiu L."/>
        </authorList>
    </citation>
    <scope>NUCLEOTIDE SEQUENCE [LARGE SCALE GENOMIC DNA]</scope>
    <source>
        <strain evidence="4">4Y35</strain>
    </source>
</reference>
<dbReference type="CDD" id="cd06257">
    <property type="entry name" value="DnaJ"/>
    <property type="match status" value="1"/>
</dbReference>
<sequence length="258" mass="28062">MLRDEALNVLGLGPGATTTEIKESYRDLVKVWHPDRLGSDPRLRQKAEEKLRQINDAYRVLQSPPKPDSMRVDVVGRRDTGSSAGSNKGGARSSRRIVGWICSGLGITVVVIAAMLTLVHDSPRAQVPVAPQAQPQGSTGAENHIETSPQKPPKVPLKNANGSNHTAARFRVRQLSDTEAAELESTCPREKEMRDPTAYQDCVRAQLGALAPDMSSLSADDRAGIESACRSTKIREGSAAYNRCLTRMIKLLNESSRP</sequence>
<feature type="transmembrane region" description="Helical" evidence="2">
    <location>
        <begin position="97"/>
        <end position="119"/>
    </location>
</feature>
<dbReference type="EMBL" id="CP060394">
    <property type="protein sequence ID" value="QNI32594.1"/>
    <property type="molecule type" value="Genomic_DNA"/>
</dbReference>
<organism evidence="4 5">
    <name type="scientific">Alloacidobacterium dinghuense</name>
    <dbReference type="NCBI Taxonomy" id="2763107"/>
    <lineage>
        <taxon>Bacteria</taxon>
        <taxon>Pseudomonadati</taxon>
        <taxon>Acidobacteriota</taxon>
        <taxon>Terriglobia</taxon>
        <taxon>Terriglobales</taxon>
        <taxon>Acidobacteriaceae</taxon>
        <taxon>Alloacidobacterium</taxon>
    </lineage>
</organism>
<keyword evidence="5" id="KW-1185">Reference proteome</keyword>
<keyword evidence="2" id="KW-0472">Membrane</keyword>
<dbReference type="KEGG" id="adin:H7849_00785"/>
<protein>
    <submittedName>
        <fullName evidence="4">J domain-containing protein</fullName>
    </submittedName>
</protein>
<dbReference type="InterPro" id="IPR001623">
    <property type="entry name" value="DnaJ_domain"/>
</dbReference>
<dbReference type="Proteomes" id="UP000515312">
    <property type="component" value="Chromosome"/>
</dbReference>
<dbReference type="SMART" id="SM00271">
    <property type="entry name" value="DnaJ"/>
    <property type="match status" value="1"/>
</dbReference>
<keyword evidence="2" id="KW-1133">Transmembrane helix</keyword>
<dbReference type="InterPro" id="IPR036869">
    <property type="entry name" value="J_dom_sf"/>
</dbReference>
<gene>
    <name evidence="4" type="ORF">H7849_00785</name>
</gene>
<name>A0A7G8BJ74_9BACT</name>
<keyword evidence="2" id="KW-0812">Transmembrane</keyword>
<feature type="region of interest" description="Disordered" evidence="1">
    <location>
        <begin position="61"/>
        <end position="92"/>
    </location>
</feature>
<feature type="domain" description="J" evidence="3">
    <location>
        <begin position="5"/>
        <end position="76"/>
    </location>
</feature>
<dbReference type="SUPFAM" id="SSF46565">
    <property type="entry name" value="Chaperone J-domain"/>
    <property type="match status" value="1"/>
</dbReference>